<evidence type="ECO:0000313" key="7">
    <source>
        <dbReference type="EMBL" id="MFD0726595.1"/>
    </source>
</evidence>
<evidence type="ECO:0000256" key="2">
    <source>
        <dbReference type="ARBA" id="ARBA00007375"/>
    </source>
</evidence>
<dbReference type="InterPro" id="IPR012506">
    <property type="entry name" value="TMEM86B-like"/>
</dbReference>
<evidence type="ECO:0000256" key="4">
    <source>
        <dbReference type="ARBA" id="ARBA00022989"/>
    </source>
</evidence>
<evidence type="ECO:0000256" key="1">
    <source>
        <dbReference type="ARBA" id="ARBA00004141"/>
    </source>
</evidence>
<organism evidence="7 8">
    <name type="scientific">Lysobacter brunescens</name>
    <dbReference type="NCBI Taxonomy" id="262323"/>
    <lineage>
        <taxon>Bacteria</taxon>
        <taxon>Pseudomonadati</taxon>
        <taxon>Pseudomonadota</taxon>
        <taxon>Gammaproteobacteria</taxon>
        <taxon>Lysobacterales</taxon>
        <taxon>Lysobacteraceae</taxon>
        <taxon>Lysobacter</taxon>
    </lineage>
</organism>
<reference evidence="8" key="1">
    <citation type="journal article" date="2019" name="Int. J. Syst. Evol. Microbiol.">
        <title>The Global Catalogue of Microorganisms (GCM) 10K type strain sequencing project: providing services to taxonomists for standard genome sequencing and annotation.</title>
        <authorList>
            <consortium name="The Broad Institute Genomics Platform"/>
            <consortium name="The Broad Institute Genome Sequencing Center for Infectious Disease"/>
            <person name="Wu L."/>
            <person name="Ma J."/>
        </authorList>
    </citation>
    <scope>NUCLEOTIDE SEQUENCE [LARGE SCALE GENOMIC DNA]</scope>
    <source>
        <strain evidence="8">CCUG 55585</strain>
    </source>
</reference>
<keyword evidence="4 6" id="KW-1133">Transmembrane helix</keyword>
<accession>A0ABW2YE37</accession>
<comment type="caution">
    <text evidence="7">The sequence shown here is derived from an EMBL/GenBank/DDBJ whole genome shotgun (WGS) entry which is preliminary data.</text>
</comment>
<feature type="transmembrane region" description="Helical" evidence="6">
    <location>
        <begin position="88"/>
        <end position="108"/>
    </location>
</feature>
<feature type="transmembrane region" description="Helical" evidence="6">
    <location>
        <begin position="64"/>
        <end position="82"/>
    </location>
</feature>
<dbReference type="PANTHER" id="PTHR31885">
    <property type="entry name" value="GH04784P"/>
    <property type="match status" value="1"/>
</dbReference>
<feature type="transmembrane region" description="Helical" evidence="6">
    <location>
        <begin position="145"/>
        <end position="163"/>
    </location>
</feature>
<gene>
    <name evidence="7" type="ORF">ACFQ0E_13420</name>
</gene>
<dbReference type="EMBL" id="JBHTIF010000002">
    <property type="protein sequence ID" value="MFD0726595.1"/>
    <property type="molecule type" value="Genomic_DNA"/>
</dbReference>
<feature type="transmembrane region" description="Helical" evidence="6">
    <location>
        <begin position="115"/>
        <end position="133"/>
    </location>
</feature>
<comment type="subcellular location">
    <subcellularLocation>
        <location evidence="1">Membrane</location>
        <topology evidence="1">Multi-pass membrane protein</topology>
    </subcellularLocation>
</comment>
<evidence type="ECO:0000256" key="5">
    <source>
        <dbReference type="ARBA" id="ARBA00023136"/>
    </source>
</evidence>
<feature type="transmembrane region" description="Helical" evidence="6">
    <location>
        <begin position="200"/>
        <end position="220"/>
    </location>
</feature>
<keyword evidence="8" id="KW-1185">Reference proteome</keyword>
<dbReference type="Pfam" id="PF07947">
    <property type="entry name" value="YhhN"/>
    <property type="match status" value="1"/>
</dbReference>
<dbReference type="Proteomes" id="UP001597110">
    <property type="component" value="Unassembled WGS sequence"/>
</dbReference>
<name>A0ABW2YE37_9GAMM</name>
<keyword evidence="5 6" id="KW-0472">Membrane</keyword>
<sequence>MPIRPPTVVFLLSVAAAILGAMLPGEMLGGHALWLHYIGKPLATVLLCWKVLRVEVPVSARYRRAVAFGMVLSLVGDVFLMLPGDLFVPGLVAFLLAHIGYIVAFAPGSNAKARAAAFALVAIIGTANLVGLLPRVDPALKIPVVAYTVVLAAMAAFALARAWTPAVSSALPHSARWVAIGAMLFMTSDSLLAWDRFAGGIPMSPLLVLGTYYAAQWCIARSVERA</sequence>
<dbReference type="RefSeq" id="WP_386824590.1">
    <property type="nucleotide sequence ID" value="NZ_JBHTIF010000002.1"/>
</dbReference>
<evidence type="ECO:0000313" key="8">
    <source>
        <dbReference type="Proteomes" id="UP001597110"/>
    </source>
</evidence>
<protein>
    <submittedName>
        <fullName evidence="7">Lysoplasmalogenase</fullName>
    </submittedName>
</protein>
<proteinExistence type="inferred from homology"/>
<keyword evidence="3 6" id="KW-0812">Transmembrane</keyword>
<feature type="transmembrane region" description="Helical" evidence="6">
    <location>
        <begin position="34"/>
        <end position="52"/>
    </location>
</feature>
<comment type="similarity">
    <text evidence="2">Belongs to the TMEM86 family.</text>
</comment>
<dbReference type="PANTHER" id="PTHR31885:SF6">
    <property type="entry name" value="GH04784P"/>
    <property type="match status" value="1"/>
</dbReference>
<evidence type="ECO:0000256" key="3">
    <source>
        <dbReference type="ARBA" id="ARBA00022692"/>
    </source>
</evidence>
<evidence type="ECO:0000256" key="6">
    <source>
        <dbReference type="SAM" id="Phobius"/>
    </source>
</evidence>
<feature type="transmembrane region" description="Helical" evidence="6">
    <location>
        <begin position="175"/>
        <end position="194"/>
    </location>
</feature>